<reference evidence="2" key="1">
    <citation type="journal article" date="2019" name="Int. J. Syst. Evol. Microbiol.">
        <title>The Global Catalogue of Microorganisms (GCM) 10K type strain sequencing project: providing services to taxonomists for standard genome sequencing and annotation.</title>
        <authorList>
            <consortium name="The Broad Institute Genomics Platform"/>
            <consortium name="The Broad Institute Genome Sequencing Center for Infectious Disease"/>
            <person name="Wu L."/>
            <person name="Ma J."/>
        </authorList>
    </citation>
    <scope>NUCLEOTIDE SEQUENCE [LARGE SCALE GENOMIC DNA]</scope>
    <source>
        <strain evidence="2">JCM 3115</strain>
    </source>
</reference>
<protein>
    <submittedName>
        <fullName evidence="1">Uncharacterized protein</fullName>
    </submittedName>
</protein>
<proteinExistence type="predicted"/>
<dbReference type="EMBL" id="BMQJ01000019">
    <property type="protein sequence ID" value="GGQ23601.1"/>
    <property type="molecule type" value="Genomic_DNA"/>
</dbReference>
<dbReference type="Proteomes" id="UP000611554">
    <property type="component" value="Unassembled WGS sequence"/>
</dbReference>
<organism evidence="1 2">
    <name type="scientific">Streptosporangium pseudovulgare</name>
    <dbReference type="NCBI Taxonomy" id="35765"/>
    <lineage>
        <taxon>Bacteria</taxon>
        <taxon>Bacillati</taxon>
        <taxon>Actinomycetota</taxon>
        <taxon>Actinomycetes</taxon>
        <taxon>Streptosporangiales</taxon>
        <taxon>Streptosporangiaceae</taxon>
        <taxon>Streptosporangium</taxon>
    </lineage>
</organism>
<evidence type="ECO:0000313" key="2">
    <source>
        <dbReference type="Proteomes" id="UP000611554"/>
    </source>
</evidence>
<sequence length="75" mass="8450">MAFARQDLAGLELAGADPLTQDPGELLPQRCRVQVVDRHRHDVTDRLNDLRIRSVLNVLYVLYELDVQLAGAHTT</sequence>
<evidence type="ECO:0000313" key="1">
    <source>
        <dbReference type="EMBL" id="GGQ23601.1"/>
    </source>
</evidence>
<comment type="caution">
    <text evidence="1">The sequence shown here is derived from an EMBL/GenBank/DDBJ whole genome shotgun (WGS) entry which is preliminary data.</text>
</comment>
<accession>A0ABQ2REY1</accession>
<gene>
    <name evidence="1" type="ORF">GCM10010140_62350</name>
</gene>
<name>A0ABQ2REY1_9ACTN</name>
<keyword evidence="2" id="KW-1185">Reference proteome</keyword>